<keyword evidence="6 8" id="KW-0807">Transducer</keyword>
<dbReference type="InterPro" id="IPR004089">
    <property type="entry name" value="MCPsignal_dom"/>
</dbReference>
<sequence length="572" mass="60328">MSAVIQSGVSSGTPSARGSMSGVKPRRYQFSLRAKLLVLVALAITLMIGLQAVALYTQRTLLINDKRTEILSMMQGLTSLVSKYHEAAKAGKITEEQAKQQAVQAITDLRYGGADGREGYAFALGNGSGFKAHGANPKLLDANPDTFMIGKETLRVFIARQFSLSPANGIHYEMLEFPKPGGQVPYPKINVYIKFAPWDWLIGTGVYIDDIDEAIMNRAKSALGISAALIAILLVAGLLIVRSVTRQIGGDPREVIAVMARAADGDLTQTFPKAPAGSILAGFGATSAATRDVLSQVREEASAMKRDAHRIADSVAQVSSATAAQSEATSSVAAAVEQLTVSVGHISDAALETQRNSENVTEKCRSSQHEVETSTAGMKRIATAVGQASEKIGGLASRAEQISAIAASIKEIAAQTNLLALNAAIEAARAGEHGRGFSVVADEVRKLAERTASATIEIEETVSAVQRETKESTATMAHIVPMMAEGAAATEQVARALGEIGSSADTSLERVREVAHATREQSSASTSIAQQVESIAQMVEQTTAAMGETARSADEVSAMAQRLDTLVSRFKV</sequence>
<evidence type="ECO:0000256" key="2">
    <source>
        <dbReference type="ARBA" id="ARBA00022475"/>
    </source>
</evidence>
<dbReference type="Gene3D" id="3.30.450.20">
    <property type="entry name" value="PAS domain"/>
    <property type="match status" value="1"/>
</dbReference>
<comment type="subcellular location">
    <subcellularLocation>
        <location evidence="1">Cell membrane</location>
        <topology evidence="1">Multi-pass membrane protein</topology>
    </subcellularLocation>
</comment>
<evidence type="ECO:0000256" key="5">
    <source>
        <dbReference type="ARBA" id="ARBA00023136"/>
    </source>
</evidence>
<feature type="transmembrane region" description="Helical" evidence="10">
    <location>
        <begin position="36"/>
        <end position="57"/>
    </location>
</feature>
<dbReference type="CDD" id="cd11386">
    <property type="entry name" value="MCP_signal"/>
    <property type="match status" value="1"/>
</dbReference>
<keyword evidence="5 10" id="KW-0472">Membrane</keyword>
<organism evidence="12 13">
    <name type="scientific">Pigmentiphaga aceris</name>
    <dbReference type="NCBI Taxonomy" id="1940612"/>
    <lineage>
        <taxon>Bacteria</taxon>
        <taxon>Pseudomonadati</taxon>
        <taxon>Pseudomonadota</taxon>
        <taxon>Betaproteobacteria</taxon>
        <taxon>Burkholderiales</taxon>
        <taxon>Alcaligenaceae</taxon>
        <taxon>Pigmentiphaga</taxon>
    </lineage>
</organism>
<evidence type="ECO:0000256" key="10">
    <source>
        <dbReference type="SAM" id="Phobius"/>
    </source>
</evidence>
<dbReference type="GO" id="GO:0005886">
    <property type="term" value="C:plasma membrane"/>
    <property type="evidence" value="ECO:0007669"/>
    <property type="project" value="UniProtKB-SubCell"/>
</dbReference>
<dbReference type="FunFam" id="1.10.287.950:FF:000001">
    <property type="entry name" value="Methyl-accepting chemotaxis sensory transducer"/>
    <property type="match status" value="1"/>
</dbReference>
<evidence type="ECO:0000313" key="13">
    <source>
        <dbReference type="Proteomes" id="UP000325161"/>
    </source>
</evidence>
<dbReference type="EMBL" id="CP043046">
    <property type="protein sequence ID" value="QEI07336.1"/>
    <property type="molecule type" value="Genomic_DNA"/>
</dbReference>
<feature type="compositionally biased region" description="Polar residues" evidence="9">
    <location>
        <begin position="1"/>
        <end position="18"/>
    </location>
</feature>
<evidence type="ECO:0000256" key="6">
    <source>
        <dbReference type="ARBA" id="ARBA00023224"/>
    </source>
</evidence>
<dbReference type="AlphaFoldDB" id="A0A5C0B052"/>
<reference evidence="12 13" key="1">
    <citation type="submission" date="2019-08" db="EMBL/GenBank/DDBJ databases">
        <title>Amphibian skin-associated Pigmentiphaga: genome sequence and occurrence across geography and hosts.</title>
        <authorList>
            <person name="Bletz M.C."/>
            <person name="Bunk B."/>
            <person name="Sproeer C."/>
            <person name="Biwer P."/>
            <person name="Reiter S."/>
            <person name="Rabemananjara F.C.E."/>
            <person name="Schulz S."/>
            <person name="Overmann J."/>
            <person name="Vences M."/>
        </authorList>
    </citation>
    <scope>NUCLEOTIDE SEQUENCE [LARGE SCALE GENOMIC DNA]</scope>
    <source>
        <strain evidence="12 13">Mada1488</strain>
    </source>
</reference>
<proteinExistence type="inferred from homology"/>
<dbReference type="InterPro" id="IPR033480">
    <property type="entry name" value="sCache_2"/>
</dbReference>
<evidence type="ECO:0000256" key="4">
    <source>
        <dbReference type="ARBA" id="ARBA00022989"/>
    </source>
</evidence>
<evidence type="ECO:0000256" key="1">
    <source>
        <dbReference type="ARBA" id="ARBA00004651"/>
    </source>
</evidence>
<evidence type="ECO:0000256" key="8">
    <source>
        <dbReference type="PROSITE-ProRule" id="PRU00284"/>
    </source>
</evidence>
<feature type="domain" description="Methyl-accepting transducer" evidence="11">
    <location>
        <begin position="300"/>
        <end position="536"/>
    </location>
</feature>
<keyword evidence="13" id="KW-1185">Reference proteome</keyword>
<comment type="similarity">
    <text evidence="7">Belongs to the methyl-accepting chemotaxis (MCP) protein family.</text>
</comment>
<protein>
    <submittedName>
        <fullName evidence="12">Methyl-accepting chemotaxis protein</fullName>
    </submittedName>
</protein>
<dbReference type="Pfam" id="PF17200">
    <property type="entry name" value="sCache_2"/>
    <property type="match status" value="1"/>
</dbReference>
<keyword evidence="2" id="KW-1003">Cell membrane</keyword>
<gene>
    <name evidence="12" type="ORF">FXN63_16905</name>
</gene>
<evidence type="ECO:0000256" key="9">
    <source>
        <dbReference type="SAM" id="MobiDB-lite"/>
    </source>
</evidence>
<dbReference type="SMART" id="SM01049">
    <property type="entry name" value="Cache_2"/>
    <property type="match status" value="1"/>
</dbReference>
<dbReference type="Gene3D" id="1.10.287.950">
    <property type="entry name" value="Methyl-accepting chemotaxis protein"/>
    <property type="match status" value="1"/>
</dbReference>
<dbReference type="PROSITE" id="PS50111">
    <property type="entry name" value="CHEMOTAXIS_TRANSDUC_2"/>
    <property type="match status" value="1"/>
</dbReference>
<dbReference type="OrthoDB" id="9177152at2"/>
<feature type="transmembrane region" description="Helical" evidence="10">
    <location>
        <begin position="222"/>
        <end position="241"/>
    </location>
</feature>
<dbReference type="Proteomes" id="UP000325161">
    <property type="component" value="Chromosome"/>
</dbReference>
<keyword evidence="3 10" id="KW-0812">Transmembrane</keyword>
<evidence type="ECO:0000256" key="7">
    <source>
        <dbReference type="ARBA" id="ARBA00029447"/>
    </source>
</evidence>
<dbReference type="KEGG" id="pacr:FXN63_16905"/>
<dbReference type="Pfam" id="PF00015">
    <property type="entry name" value="MCPsignal"/>
    <property type="match status" value="1"/>
</dbReference>
<dbReference type="PANTHER" id="PTHR32089:SF112">
    <property type="entry name" value="LYSOZYME-LIKE PROTEIN-RELATED"/>
    <property type="match status" value="1"/>
</dbReference>
<accession>A0A5C0B052</accession>
<name>A0A5C0B052_9BURK</name>
<dbReference type="GO" id="GO:0007165">
    <property type="term" value="P:signal transduction"/>
    <property type="evidence" value="ECO:0007669"/>
    <property type="project" value="UniProtKB-KW"/>
</dbReference>
<feature type="region of interest" description="Disordered" evidence="9">
    <location>
        <begin position="1"/>
        <end position="22"/>
    </location>
</feature>
<evidence type="ECO:0000256" key="3">
    <source>
        <dbReference type="ARBA" id="ARBA00022692"/>
    </source>
</evidence>
<evidence type="ECO:0000313" key="12">
    <source>
        <dbReference type="EMBL" id="QEI07336.1"/>
    </source>
</evidence>
<dbReference type="SUPFAM" id="SSF58104">
    <property type="entry name" value="Methyl-accepting chemotaxis protein (MCP) signaling domain"/>
    <property type="match status" value="1"/>
</dbReference>
<keyword evidence="4 10" id="KW-1133">Transmembrane helix</keyword>
<dbReference type="SMART" id="SM00283">
    <property type="entry name" value="MA"/>
    <property type="match status" value="1"/>
</dbReference>
<evidence type="ECO:0000259" key="11">
    <source>
        <dbReference type="PROSITE" id="PS50111"/>
    </source>
</evidence>
<dbReference type="GO" id="GO:0006935">
    <property type="term" value="P:chemotaxis"/>
    <property type="evidence" value="ECO:0007669"/>
    <property type="project" value="UniProtKB-ARBA"/>
</dbReference>
<dbReference type="PANTHER" id="PTHR32089">
    <property type="entry name" value="METHYL-ACCEPTING CHEMOTAXIS PROTEIN MCPB"/>
    <property type="match status" value="1"/>
</dbReference>